<dbReference type="STRING" id="1658172.A0A1B7NWD1"/>
<feature type="region of interest" description="Disordered" evidence="3">
    <location>
        <begin position="1"/>
        <end position="61"/>
    </location>
</feature>
<dbReference type="GO" id="GO:0008277">
    <property type="term" value="P:regulation of G protein-coupled receptor signaling pathway"/>
    <property type="evidence" value="ECO:0007669"/>
    <property type="project" value="InterPro"/>
</dbReference>
<dbReference type="SUPFAM" id="SSF52833">
    <property type="entry name" value="Thioredoxin-like"/>
    <property type="match status" value="1"/>
</dbReference>
<comment type="caution">
    <text evidence="5">The sequence shown here is derived from an EMBL/GenBank/DDBJ whole genome shotgun (WGS) entry which is preliminary data.</text>
</comment>
<dbReference type="PANTHER" id="PTHR46052">
    <property type="entry name" value="PHOSDUCIN-LIKE PROTEIN"/>
    <property type="match status" value="1"/>
</dbReference>
<sequence>MSSAQDEVDRLLNQKEKVSCHPEDSRASDNDSNLSLSDDEESLTYVHSDTETDPSSNMISKGSGYHIPTTVFEANTGPKGVIADAQSFERAKKRSFRRTLMNVAGLDYPNSTKEEHDTRQAKEVSPSPDETDDERFMRQWREARMLELQRRNKRRASPSRRRYGTVEVVNANGYLDAIEKVTPDTVVVVCIYDPESPESNIVEDCLTTVARKQSTTRFVKLHHEIAEMEHITPPALLAYKNGEVFATIVDIFRQLPSGRNCSSASLEDLLMQ</sequence>
<name>A0A1B7NWD1_9EURO</name>
<dbReference type="InterPro" id="IPR036249">
    <property type="entry name" value="Thioredoxin-like_sf"/>
</dbReference>
<evidence type="ECO:0000256" key="3">
    <source>
        <dbReference type="SAM" id="MobiDB-lite"/>
    </source>
</evidence>
<dbReference type="InterPro" id="IPR023196">
    <property type="entry name" value="Phosducin_N_dom_sf"/>
</dbReference>
<evidence type="ECO:0000313" key="6">
    <source>
        <dbReference type="Proteomes" id="UP000091918"/>
    </source>
</evidence>
<keyword evidence="2" id="KW-0597">Phosphoprotein</keyword>
<feature type="compositionally biased region" description="Basic and acidic residues" evidence="3">
    <location>
        <begin position="7"/>
        <end position="29"/>
    </location>
</feature>
<evidence type="ECO:0000313" key="5">
    <source>
        <dbReference type="EMBL" id="OAX81074.1"/>
    </source>
</evidence>
<dbReference type="Pfam" id="PF02114">
    <property type="entry name" value="Phosducin"/>
    <property type="match status" value="1"/>
</dbReference>
<dbReference type="OrthoDB" id="70588at2759"/>
<feature type="domain" description="Phosducin" evidence="4">
    <location>
        <begin position="74"/>
        <end position="256"/>
    </location>
</feature>
<protein>
    <recommendedName>
        <fullName evidence="4">Phosducin domain-containing protein</fullName>
    </recommendedName>
</protein>
<organism evidence="5 6">
    <name type="scientific">Emergomyces africanus</name>
    <dbReference type="NCBI Taxonomy" id="1955775"/>
    <lineage>
        <taxon>Eukaryota</taxon>
        <taxon>Fungi</taxon>
        <taxon>Dikarya</taxon>
        <taxon>Ascomycota</taxon>
        <taxon>Pezizomycotina</taxon>
        <taxon>Eurotiomycetes</taxon>
        <taxon>Eurotiomycetidae</taxon>
        <taxon>Onygenales</taxon>
        <taxon>Ajellomycetaceae</taxon>
        <taxon>Emergomyces</taxon>
    </lineage>
</organism>
<dbReference type="Gene3D" id="3.40.30.10">
    <property type="entry name" value="Glutaredoxin"/>
    <property type="match status" value="1"/>
</dbReference>
<evidence type="ECO:0000256" key="1">
    <source>
        <dbReference type="ARBA" id="ARBA00009686"/>
    </source>
</evidence>
<accession>A0A1B7NWD1</accession>
<dbReference type="EMBL" id="LGUA01000553">
    <property type="protein sequence ID" value="OAX81074.1"/>
    <property type="molecule type" value="Genomic_DNA"/>
</dbReference>
<dbReference type="PANTHER" id="PTHR46052:SF1">
    <property type="entry name" value="PHOSDUCIN-LIKE PROTEIN"/>
    <property type="match status" value="1"/>
</dbReference>
<dbReference type="Gene3D" id="1.10.168.10">
    <property type="entry name" value="Phosducin, domain 2"/>
    <property type="match status" value="1"/>
</dbReference>
<dbReference type="AlphaFoldDB" id="A0A1B7NWD1"/>
<dbReference type="CDD" id="cd02987">
    <property type="entry name" value="Phd_like_Phd"/>
    <property type="match status" value="1"/>
</dbReference>
<dbReference type="InterPro" id="IPR051499">
    <property type="entry name" value="Phosducin-like_reg"/>
</dbReference>
<reference evidence="5 6" key="1">
    <citation type="submission" date="2015-07" db="EMBL/GenBank/DDBJ databases">
        <title>Emmonsia species relationships and genome sequence.</title>
        <authorList>
            <person name="Cuomo C.A."/>
            <person name="Schwartz I.S."/>
            <person name="Kenyon C."/>
            <person name="de Hoog G.S."/>
            <person name="Govender N.P."/>
            <person name="Botha A."/>
            <person name="Moreno L."/>
            <person name="de Vries M."/>
            <person name="Munoz J.F."/>
            <person name="Stielow J.B."/>
        </authorList>
    </citation>
    <scope>NUCLEOTIDE SEQUENCE [LARGE SCALE GENOMIC DNA]</scope>
    <source>
        <strain evidence="5 6">CBS 136260</strain>
    </source>
</reference>
<dbReference type="Proteomes" id="UP000091918">
    <property type="component" value="Unassembled WGS sequence"/>
</dbReference>
<dbReference type="InterPro" id="IPR024253">
    <property type="entry name" value="Phosducin_thioredoxin-like_dom"/>
</dbReference>
<gene>
    <name evidence="5" type="ORF">ACJ72_04587</name>
</gene>
<evidence type="ECO:0000259" key="4">
    <source>
        <dbReference type="Pfam" id="PF02114"/>
    </source>
</evidence>
<comment type="similarity">
    <text evidence="1">Belongs to the phosducin family.</text>
</comment>
<feature type="compositionally biased region" description="Basic and acidic residues" evidence="3">
    <location>
        <begin position="112"/>
        <end position="122"/>
    </location>
</feature>
<feature type="region of interest" description="Disordered" evidence="3">
    <location>
        <begin position="107"/>
        <end position="134"/>
    </location>
</feature>
<dbReference type="InterPro" id="IPR001200">
    <property type="entry name" value="Phosducin"/>
</dbReference>
<evidence type="ECO:0000256" key="2">
    <source>
        <dbReference type="ARBA" id="ARBA00022553"/>
    </source>
</evidence>
<keyword evidence="6" id="KW-1185">Reference proteome</keyword>
<proteinExistence type="inferred from homology"/>